<sequence>MYDFKPVTGYCPFLEKDITVTCKFLLVHKPRELNPGKKFMGHNCSQEKCTYDGKSCPLANLGRETY</sequence>
<comment type="caution">
    <text evidence="1">The sequence shown here is derived from an EMBL/GenBank/DDBJ whole genome shotgun (WGS) entry which is preliminary data.</text>
</comment>
<dbReference type="RefSeq" id="WP_074178739.1">
    <property type="nucleotide sequence ID" value="NZ_CAADAN010000027.1"/>
</dbReference>
<evidence type="ECO:0000313" key="2">
    <source>
        <dbReference type="Proteomes" id="UP000411588"/>
    </source>
</evidence>
<name>A0AB74QH18_CLODI</name>
<dbReference type="EMBL" id="CAADAN010000027">
    <property type="protein sequence ID" value="VFD36625.1"/>
    <property type="molecule type" value="Genomic_DNA"/>
</dbReference>
<accession>A0AB74QH18</accession>
<dbReference type="Proteomes" id="UP000411588">
    <property type="component" value="Unassembled WGS sequence"/>
</dbReference>
<dbReference type="AlphaFoldDB" id="A0AB74QH18"/>
<organism evidence="1 2">
    <name type="scientific">Clostridioides difficile</name>
    <name type="common">Peptoclostridium difficile</name>
    <dbReference type="NCBI Taxonomy" id="1496"/>
    <lineage>
        <taxon>Bacteria</taxon>
        <taxon>Bacillati</taxon>
        <taxon>Bacillota</taxon>
        <taxon>Clostridia</taxon>
        <taxon>Peptostreptococcales</taxon>
        <taxon>Peptostreptococcaceae</taxon>
        <taxon>Clostridioides</taxon>
    </lineage>
</organism>
<evidence type="ECO:0000313" key="1">
    <source>
        <dbReference type="EMBL" id="VFD36625.1"/>
    </source>
</evidence>
<reference evidence="1 2" key="1">
    <citation type="submission" date="2019-02" db="EMBL/GenBank/DDBJ databases">
        <authorList>
            <consortium name="Pathogen Informatics"/>
        </authorList>
    </citation>
    <scope>NUCLEOTIDE SEQUENCE [LARGE SCALE GENOMIC DNA]</scope>
    <source>
        <strain evidence="2">clo34</strain>
    </source>
</reference>
<protein>
    <submittedName>
        <fullName evidence="1">Uncharacterized protein</fullName>
    </submittedName>
</protein>
<gene>
    <name evidence="1" type="ORF">SAMEA1402399_04067</name>
</gene>
<proteinExistence type="predicted"/>